<protein>
    <submittedName>
        <fullName evidence="2">DNA binding domain-containing protein, excisionase family</fullName>
    </submittedName>
</protein>
<proteinExistence type="predicted"/>
<dbReference type="Pfam" id="PF12728">
    <property type="entry name" value="HTH_17"/>
    <property type="match status" value="1"/>
</dbReference>
<dbReference type="Proteomes" id="UP000198744">
    <property type="component" value="Unassembled WGS sequence"/>
</dbReference>
<evidence type="ECO:0000313" key="3">
    <source>
        <dbReference type="Proteomes" id="UP000198744"/>
    </source>
</evidence>
<dbReference type="GO" id="GO:0003677">
    <property type="term" value="F:DNA binding"/>
    <property type="evidence" value="ECO:0007669"/>
    <property type="project" value="InterPro"/>
</dbReference>
<dbReference type="NCBIfam" id="TIGR01764">
    <property type="entry name" value="excise"/>
    <property type="match status" value="1"/>
</dbReference>
<reference evidence="2 3" key="1">
    <citation type="submission" date="2016-10" db="EMBL/GenBank/DDBJ databases">
        <authorList>
            <person name="de Groot N.N."/>
        </authorList>
    </citation>
    <scope>NUCLEOTIDE SEQUENCE [LARGE SCALE GENOMIC DNA]</scope>
    <source>
        <strain evidence="2 3">DSM 8423</strain>
    </source>
</reference>
<organism evidence="2 3">
    <name type="scientific">Syntrophus gentianae</name>
    <dbReference type="NCBI Taxonomy" id="43775"/>
    <lineage>
        <taxon>Bacteria</taxon>
        <taxon>Pseudomonadati</taxon>
        <taxon>Thermodesulfobacteriota</taxon>
        <taxon>Syntrophia</taxon>
        <taxon>Syntrophales</taxon>
        <taxon>Syntrophaceae</taxon>
        <taxon>Syntrophus</taxon>
    </lineage>
</organism>
<dbReference type="AlphaFoldDB" id="A0A1H7XGV7"/>
<dbReference type="STRING" id="43775.SAMN04489760_110118"/>
<feature type="domain" description="Helix-turn-helix" evidence="1">
    <location>
        <begin position="11"/>
        <end position="58"/>
    </location>
</feature>
<evidence type="ECO:0000259" key="1">
    <source>
        <dbReference type="Pfam" id="PF12728"/>
    </source>
</evidence>
<evidence type="ECO:0000313" key="2">
    <source>
        <dbReference type="EMBL" id="SEM33026.1"/>
    </source>
</evidence>
<accession>A0A1H7XGV7</accession>
<gene>
    <name evidence="2" type="ORF">SAMN04489760_110118</name>
</gene>
<dbReference type="InterPro" id="IPR010093">
    <property type="entry name" value="SinI_DNA-bd"/>
</dbReference>
<dbReference type="RefSeq" id="WP_093883346.1">
    <property type="nucleotide sequence ID" value="NZ_FOBS01000010.1"/>
</dbReference>
<dbReference type="EMBL" id="FOBS01000010">
    <property type="protein sequence ID" value="SEM33026.1"/>
    <property type="molecule type" value="Genomic_DNA"/>
</dbReference>
<keyword evidence="3" id="KW-1185">Reference proteome</keyword>
<dbReference type="InterPro" id="IPR041657">
    <property type="entry name" value="HTH_17"/>
</dbReference>
<sequence>MKEKETDRFISVQAVADKLSCTEHHVYYLIREGSIKAIKIGPRAIRVSWNSLQEFIAAGLIDPEDYFAPDDPDPELSSNIKTLYSNWMKR</sequence>
<dbReference type="OrthoDB" id="197041at2"/>
<name>A0A1H7XGV7_9BACT</name>